<comment type="caution">
    <text evidence="8">The sequence shown here is derived from an EMBL/GenBank/DDBJ whole genome shotgun (WGS) entry which is preliminary data.</text>
</comment>
<evidence type="ECO:0000256" key="6">
    <source>
        <dbReference type="ARBA" id="ARBA00023014"/>
    </source>
</evidence>
<organism evidence="8 9">
    <name type="scientific">Candidatus Litorirhabdus singularis</name>
    <dbReference type="NCBI Taxonomy" id="2518993"/>
    <lineage>
        <taxon>Bacteria</taxon>
        <taxon>Pseudomonadati</taxon>
        <taxon>Pseudomonadota</taxon>
        <taxon>Gammaproteobacteria</taxon>
        <taxon>Cellvibrionales</taxon>
        <taxon>Halieaceae</taxon>
        <taxon>Candidatus Litorirhabdus</taxon>
    </lineage>
</organism>
<evidence type="ECO:0000256" key="4">
    <source>
        <dbReference type="ARBA" id="ARBA00023002"/>
    </source>
</evidence>
<keyword evidence="2" id="KW-0001">2Fe-2S</keyword>
<dbReference type="Pfam" id="PF19298">
    <property type="entry name" value="KshA_C"/>
    <property type="match status" value="1"/>
</dbReference>
<gene>
    <name evidence="8" type="ORF">EYC98_17365</name>
</gene>
<keyword evidence="9" id="KW-1185">Reference proteome</keyword>
<evidence type="ECO:0000256" key="5">
    <source>
        <dbReference type="ARBA" id="ARBA00023004"/>
    </source>
</evidence>
<accession>A0ABT3TJY7</accession>
<dbReference type="GO" id="GO:0051213">
    <property type="term" value="F:dioxygenase activity"/>
    <property type="evidence" value="ECO:0007669"/>
    <property type="project" value="UniProtKB-KW"/>
</dbReference>
<dbReference type="PANTHER" id="PTHR21266:SF60">
    <property type="entry name" value="3-KETOSTEROID-9-ALPHA-MONOOXYGENASE, OXYGENASE COMPONENT"/>
    <property type="match status" value="1"/>
</dbReference>
<dbReference type="Gene3D" id="3.90.380.10">
    <property type="entry name" value="Naphthalene 1,2-dioxygenase Alpha Subunit, Chain A, domain 1"/>
    <property type="match status" value="1"/>
</dbReference>
<keyword evidence="4" id="KW-0560">Oxidoreductase</keyword>
<dbReference type="Proteomes" id="UP001143362">
    <property type="component" value="Unassembled WGS sequence"/>
</dbReference>
<dbReference type="PROSITE" id="PS51296">
    <property type="entry name" value="RIESKE"/>
    <property type="match status" value="1"/>
</dbReference>
<keyword evidence="3" id="KW-0479">Metal-binding</keyword>
<dbReference type="SUPFAM" id="SSF50022">
    <property type="entry name" value="ISP domain"/>
    <property type="match status" value="1"/>
</dbReference>
<dbReference type="EMBL" id="SHNN01000004">
    <property type="protein sequence ID" value="MCX2982633.1"/>
    <property type="molecule type" value="Genomic_DNA"/>
</dbReference>
<evidence type="ECO:0000256" key="2">
    <source>
        <dbReference type="ARBA" id="ARBA00022714"/>
    </source>
</evidence>
<dbReference type="InterPro" id="IPR050584">
    <property type="entry name" value="Cholesterol_7-desaturase"/>
</dbReference>
<name>A0ABT3TJY7_9GAMM</name>
<dbReference type="RefSeq" id="WP_279246666.1">
    <property type="nucleotide sequence ID" value="NZ_SHNN01000004.1"/>
</dbReference>
<evidence type="ECO:0000313" key="8">
    <source>
        <dbReference type="EMBL" id="MCX2982633.1"/>
    </source>
</evidence>
<dbReference type="InterPro" id="IPR036922">
    <property type="entry name" value="Rieske_2Fe-2S_sf"/>
</dbReference>
<evidence type="ECO:0000256" key="1">
    <source>
        <dbReference type="ARBA" id="ARBA00001962"/>
    </source>
</evidence>
<keyword evidence="6" id="KW-0411">Iron-sulfur</keyword>
<dbReference type="Pfam" id="PF00355">
    <property type="entry name" value="Rieske"/>
    <property type="match status" value="1"/>
</dbReference>
<dbReference type="SUPFAM" id="SSF55961">
    <property type="entry name" value="Bet v1-like"/>
    <property type="match status" value="1"/>
</dbReference>
<dbReference type="InterPro" id="IPR017941">
    <property type="entry name" value="Rieske_2Fe-2S"/>
</dbReference>
<proteinExistence type="predicted"/>
<evidence type="ECO:0000259" key="7">
    <source>
        <dbReference type="PROSITE" id="PS51296"/>
    </source>
</evidence>
<evidence type="ECO:0000256" key="3">
    <source>
        <dbReference type="ARBA" id="ARBA00022723"/>
    </source>
</evidence>
<dbReference type="Gene3D" id="2.102.10.10">
    <property type="entry name" value="Rieske [2Fe-2S] iron-sulphur domain"/>
    <property type="match status" value="1"/>
</dbReference>
<evidence type="ECO:0000313" key="9">
    <source>
        <dbReference type="Proteomes" id="UP001143362"/>
    </source>
</evidence>
<dbReference type="InterPro" id="IPR045605">
    <property type="entry name" value="KshA-like_C"/>
</dbReference>
<comment type="cofactor">
    <cofactor evidence="1">
        <name>Fe cation</name>
        <dbReference type="ChEBI" id="CHEBI:24875"/>
    </cofactor>
</comment>
<keyword evidence="8" id="KW-0223">Dioxygenase</keyword>
<sequence length="348" mass="39286">MTAAEKVPYQIKSEPIPERYARGWHVLGKATDFTSEPQKLEYFGAKLVAYRGADDGEVHVLDAYCPHMGGDLSLGTVKGDSVVCPFHEWSWGADGVCDDIPYAKKIPAKACIKSWPTTEQNGLLFVWNDPENNPPLEEQYPSKIDDYYSGEWTDWKMTRIPIASNCRELVDNMADLAHFGPIHYTRSVYEFRNVQDGHVFKQFMSGGHDLLTEGDVPMTSVATYEGPAYMTTTMTGAMDGTPMTVHLLVSHVPVHTELFHINFGVMVKKVEGKTEAESSAMLDEYFQTNIEAFQQDVDVWNNKVRVDNPLMCDGDGPINMVRKWYTQFYLDVADIPPSLVARKEHRTI</sequence>
<feature type="domain" description="Rieske" evidence="7">
    <location>
        <begin position="24"/>
        <end position="126"/>
    </location>
</feature>
<reference evidence="8" key="1">
    <citation type="submission" date="2019-02" db="EMBL/GenBank/DDBJ databases">
        <authorList>
            <person name="Li S.-H."/>
        </authorList>
    </citation>
    <scope>NUCLEOTIDE SEQUENCE</scope>
    <source>
        <strain evidence="8">IMCC14734</strain>
    </source>
</reference>
<dbReference type="PANTHER" id="PTHR21266">
    <property type="entry name" value="IRON-SULFUR DOMAIN CONTAINING PROTEIN"/>
    <property type="match status" value="1"/>
</dbReference>
<keyword evidence="5" id="KW-0408">Iron</keyword>
<protein>
    <submittedName>
        <fullName evidence="8">Aromatic ring-hydroxylating dioxygenase subunit alpha</fullName>
    </submittedName>
</protein>